<dbReference type="NCBIfam" id="TIGR01579">
    <property type="entry name" value="MiaB-like-C"/>
    <property type="match status" value="1"/>
</dbReference>
<dbReference type="EMBL" id="QGKM01000012">
    <property type="protein sequence ID" value="PWQ99293.1"/>
    <property type="molecule type" value="Genomic_DNA"/>
</dbReference>
<feature type="domain" description="MTTase N-terminal" evidence="9">
    <location>
        <begin position="1"/>
        <end position="113"/>
    </location>
</feature>
<keyword evidence="3" id="KW-0963">Cytoplasm</keyword>
<organism evidence="11 12">
    <name type="scientific">Leucothrix pacifica</name>
    <dbReference type="NCBI Taxonomy" id="1247513"/>
    <lineage>
        <taxon>Bacteria</taxon>
        <taxon>Pseudomonadati</taxon>
        <taxon>Pseudomonadota</taxon>
        <taxon>Gammaproteobacteria</taxon>
        <taxon>Thiotrichales</taxon>
        <taxon>Thiotrichaceae</taxon>
        <taxon>Leucothrix</taxon>
    </lineage>
</organism>
<protein>
    <submittedName>
        <fullName evidence="11">tRNA (N(6)-L-threonylcarbamoyladenosine(37)-C(2))-methylthiotransferase MtaB</fullName>
    </submittedName>
</protein>
<dbReference type="SFLD" id="SFLDG01061">
    <property type="entry name" value="methylthiotransferase"/>
    <property type="match status" value="1"/>
</dbReference>
<comment type="cofactor">
    <cofactor evidence="1">
        <name>[4Fe-4S] cluster</name>
        <dbReference type="ChEBI" id="CHEBI:49883"/>
    </cofactor>
</comment>
<dbReference type="InterPro" id="IPR007197">
    <property type="entry name" value="rSAM"/>
</dbReference>
<evidence type="ECO:0000256" key="7">
    <source>
        <dbReference type="ARBA" id="ARBA00023004"/>
    </source>
</evidence>
<dbReference type="Pfam" id="PF04055">
    <property type="entry name" value="Radical_SAM"/>
    <property type="match status" value="1"/>
</dbReference>
<dbReference type="PANTHER" id="PTHR43020:SF2">
    <property type="entry name" value="MITOCHONDRIAL TRNA METHYLTHIOTRANSFERASE CDK5RAP1"/>
    <property type="match status" value="1"/>
</dbReference>
<dbReference type="PROSITE" id="PS51449">
    <property type="entry name" value="MTTASE_N"/>
    <property type="match status" value="1"/>
</dbReference>
<dbReference type="RefSeq" id="WP_109836784.1">
    <property type="nucleotide sequence ID" value="NZ_QGKM01000012.1"/>
</dbReference>
<comment type="caution">
    <text evidence="11">The sequence shown here is derived from an EMBL/GenBank/DDBJ whole genome shotgun (WGS) entry which is preliminary data.</text>
</comment>
<dbReference type="SUPFAM" id="SSF102114">
    <property type="entry name" value="Radical SAM enzymes"/>
    <property type="match status" value="1"/>
</dbReference>
<reference evidence="11 12" key="1">
    <citation type="submission" date="2018-05" db="EMBL/GenBank/DDBJ databases">
        <title>Leucothrix arctica sp. nov., isolated from Arctic seawater.</title>
        <authorList>
            <person name="Choi A."/>
            <person name="Baek K."/>
        </authorList>
    </citation>
    <scope>NUCLEOTIDE SEQUENCE [LARGE SCALE GENOMIC DNA]</scope>
    <source>
        <strain evidence="11 12">JCM 18388</strain>
    </source>
</reference>
<gene>
    <name evidence="11" type="ORF">DKW60_06130</name>
</gene>
<keyword evidence="2" id="KW-0004">4Fe-4S</keyword>
<dbReference type="InterPro" id="IPR058240">
    <property type="entry name" value="rSAM_sf"/>
</dbReference>
<feature type="domain" description="Radical SAM core" evidence="10">
    <location>
        <begin position="131"/>
        <end position="358"/>
    </location>
</feature>
<dbReference type="InterPro" id="IPR005839">
    <property type="entry name" value="Methylthiotransferase"/>
</dbReference>
<proteinExistence type="predicted"/>
<name>A0A317CP74_9GAMM</name>
<dbReference type="CDD" id="cd01335">
    <property type="entry name" value="Radical_SAM"/>
    <property type="match status" value="1"/>
</dbReference>
<dbReference type="GO" id="GO:0046872">
    <property type="term" value="F:metal ion binding"/>
    <property type="evidence" value="ECO:0007669"/>
    <property type="project" value="UniProtKB-KW"/>
</dbReference>
<evidence type="ECO:0000256" key="1">
    <source>
        <dbReference type="ARBA" id="ARBA00001966"/>
    </source>
</evidence>
<dbReference type="InterPro" id="IPR013848">
    <property type="entry name" value="Methylthiotransferase_N"/>
</dbReference>
<sequence length="428" mass="48191">MKVHLKALGCRLNEAELEQWSHDFRAKGHAMVPDHEDADIVVLNTCAVTADAGKKSRKLMNRLYRENPESKLVVSGCYATLEADKVAEHMGVDLVVPNPQKDKLPELVMDKFAGNVMPLVAMEPGESSLFARGRQRAFIKIQDGCRYRCTFCIVTVARGEEKSRTLADIIAEVQRLQEQGIQEIVLTGVHVGGYGSDLDTSLYELVKAILSETDIPRIRFASVEPWDLPDEFFALFENNRLLPHMHLPLQSGSDTVLRRMSRRCKTDSFRHLVEQARQSVPGFNVTSDIIVGFPGETEEEWRQTMEYVESVGFGHLHIFSYSAREGTKAARLSNSVEEAVKKMRSLEMHQLAERLKQDFASSQLGQSVPVLWERQRIEGGKAKYSGYTPNFMKVETSVSNTVLLENRIVDTRLSAYNAENQSLTGIVE</sequence>
<evidence type="ECO:0000256" key="3">
    <source>
        <dbReference type="ARBA" id="ARBA00022490"/>
    </source>
</evidence>
<evidence type="ECO:0000256" key="4">
    <source>
        <dbReference type="ARBA" id="ARBA00022679"/>
    </source>
</evidence>
<dbReference type="GO" id="GO:0005829">
    <property type="term" value="C:cytosol"/>
    <property type="evidence" value="ECO:0007669"/>
    <property type="project" value="TreeGrafter"/>
</dbReference>
<evidence type="ECO:0000256" key="2">
    <source>
        <dbReference type="ARBA" id="ARBA00022485"/>
    </source>
</evidence>
<evidence type="ECO:0000259" key="10">
    <source>
        <dbReference type="PROSITE" id="PS51918"/>
    </source>
</evidence>
<dbReference type="NCBIfam" id="TIGR00089">
    <property type="entry name" value="MiaB/RimO family radical SAM methylthiotransferase"/>
    <property type="match status" value="1"/>
</dbReference>
<dbReference type="InterPro" id="IPR038135">
    <property type="entry name" value="Methylthiotransferase_N_sf"/>
</dbReference>
<dbReference type="PROSITE" id="PS01278">
    <property type="entry name" value="MTTASE_RADICAL"/>
    <property type="match status" value="1"/>
</dbReference>
<dbReference type="InterPro" id="IPR020612">
    <property type="entry name" value="Methylthiotransferase_CS"/>
</dbReference>
<dbReference type="AlphaFoldDB" id="A0A317CP74"/>
<dbReference type="PANTHER" id="PTHR43020">
    <property type="entry name" value="CDK5 REGULATORY SUBUNIT-ASSOCIATED PROTEIN 1"/>
    <property type="match status" value="1"/>
</dbReference>
<dbReference type="InterPro" id="IPR023404">
    <property type="entry name" value="rSAM_horseshoe"/>
</dbReference>
<dbReference type="GO" id="GO:0051539">
    <property type="term" value="F:4 iron, 4 sulfur cluster binding"/>
    <property type="evidence" value="ECO:0007669"/>
    <property type="project" value="UniProtKB-KW"/>
</dbReference>
<evidence type="ECO:0000259" key="9">
    <source>
        <dbReference type="PROSITE" id="PS51449"/>
    </source>
</evidence>
<dbReference type="Pfam" id="PF00919">
    <property type="entry name" value="UPF0004"/>
    <property type="match status" value="1"/>
</dbReference>
<dbReference type="Gene3D" id="3.80.30.20">
    <property type="entry name" value="tm_1862 like domain"/>
    <property type="match status" value="1"/>
</dbReference>
<keyword evidence="6" id="KW-0479">Metal-binding</keyword>
<keyword evidence="7" id="KW-0408">Iron</keyword>
<dbReference type="SFLD" id="SFLDS00029">
    <property type="entry name" value="Radical_SAM"/>
    <property type="match status" value="1"/>
</dbReference>
<evidence type="ECO:0000256" key="5">
    <source>
        <dbReference type="ARBA" id="ARBA00022691"/>
    </source>
</evidence>
<dbReference type="PROSITE" id="PS51918">
    <property type="entry name" value="RADICAL_SAM"/>
    <property type="match status" value="1"/>
</dbReference>
<dbReference type="OrthoDB" id="9805215at2"/>
<evidence type="ECO:0000256" key="8">
    <source>
        <dbReference type="ARBA" id="ARBA00023014"/>
    </source>
</evidence>
<evidence type="ECO:0000256" key="6">
    <source>
        <dbReference type="ARBA" id="ARBA00022723"/>
    </source>
</evidence>
<dbReference type="SMART" id="SM00729">
    <property type="entry name" value="Elp3"/>
    <property type="match status" value="1"/>
</dbReference>
<accession>A0A317CP74</accession>
<dbReference type="InterPro" id="IPR006638">
    <property type="entry name" value="Elp3/MiaA/NifB-like_rSAM"/>
</dbReference>
<dbReference type="FunFam" id="3.80.30.20:FF:000001">
    <property type="entry name" value="tRNA-2-methylthio-N(6)-dimethylallyladenosine synthase 2"/>
    <property type="match status" value="1"/>
</dbReference>
<keyword evidence="5" id="KW-0949">S-adenosyl-L-methionine</keyword>
<keyword evidence="4 11" id="KW-0808">Transferase</keyword>
<keyword evidence="12" id="KW-1185">Reference proteome</keyword>
<dbReference type="GO" id="GO:0035597">
    <property type="term" value="F:tRNA-2-methylthio-N(6)-dimethylallyladenosine(37) synthase activity"/>
    <property type="evidence" value="ECO:0007669"/>
    <property type="project" value="TreeGrafter"/>
</dbReference>
<dbReference type="InterPro" id="IPR006467">
    <property type="entry name" value="MiaB-like_bact"/>
</dbReference>
<evidence type="ECO:0000313" key="11">
    <source>
        <dbReference type="EMBL" id="PWQ99293.1"/>
    </source>
</evidence>
<dbReference type="SFLD" id="SFLDG01082">
    <property type="entry name" value="B12-binding_domain_containing"/>
    <property type="match status" value="1"/>
</dbReference>
<keyword evidence="8" id="KW-0411">Iron-sulfur</keyword>
<dbReference type="Gene3D" id="3.40.50.12160">
    <property type="entry name" value="Methylthiotransferase, N-terminal domain"/>
    <property type="match status" value="1"/>
</dbReference>
<dbReference type="Proteomes" id="UP000245539">
    <property type="component" value="Unassembled WGS sequence"/>
</dbReference>
<evidence type="ECO:0000313" key="12">
    <source>
        <dbReference type="Proteomes" id="UP000245539"/>
    </source>
</evidence>